<evidence type="ECO:0000313" key="4">
    <source>
        <dbReference type="Proteomes" id="UP000319557"/>
    </source>
</evidence>
<dbReference type="AlphaFoldDB" id="A0A517M2I4"/>
<reference evidence="3 4" key="1">
    <citation type="submission" date="2019-02" db="EMBL/GenBank/DDBJ databases">
        <title>Deep-cultivation of Planctomycetes and their phenomic and genomic characterization uncovers novel biology.</title>
        <authorList>
            <person name="Wiegand S."/>
            <person name="Jogler M."/>
            <person name="Boedeker C."/>
            <person name="Pinto D."/>
            <person name="Vollmers J."/>
            <person name="Rivas-Marin E."/>
            <person name="Kohn T."/>
            <person name="Peeters S.H."/>
            <person name="Heuer A."/>
            <person name="Rast P."/>
            <person name="Oberbeckmann S."/>
            <person name="Bunk B."/>
            <person name="Jeske O."/>
            <person name="Meyerdierks A."/>
            <person name="Storesund J.E."/>
            <person name="Kallscheuer N."/>
            <person name="Luecker S."/>
            <person name="Lage O.M."/>
            <person name="Pohl T."/>
            <person name="Merkel B.J."/>
            <person name="Hornburger P."/>
            <person name="Mueller R.-W."/>
            <person name="Bruemmer F."/>
            <person name="Labrenz M."/>
            <person name="Spormann A.M."/>
            <person name="Op den Camp H."/>
            <person name="Overmann J."/>
            <person name="Amann R."/>
            <person name="Jetten M.S.M."/>
            <person name="Mascher T."/>
            <person name="Medema M.H."/>
            <person name="Devos D.P."/>
            <person name="Kaster A.-K."/>
            <person name="Ovreas L."/>
            <person name="Rohde M."/>
            <person name="Galperin M.Y."/>
            <person name="Jogler C."/>
        </authorList>
    </citation>
    <scope>NUCLEOTIDE SEQUENCE [LARGE SCALE GENOMIC DNA]</scope>
    <source>
        <strain evidence="3 4">EC9</strain>
    </source>
</reference>
<protein>
    <submittedName>
        <fullName evidence="3">Putative 2-keto-3-deoxy-galactonate aldolase YagE</fullName>
        <ecNumber evidence="3">4.1.2.-</ecNumber>
    </submittedName>
</protein>
<gene>
    <name evidence="3" type="primary">yagE_2</name>
    <name evidence="3" type="ORF">EC9_32870</name>
</gene>
<organism evidence="3 4">
    <name type="scientific">Rosistilla ulvae</name>
    <dbReference type="NCBI Taxonomy" id="1930277"/>
    <lineage>
        <taxon>Bacteria</taxon>
        <taxon>Pseudomonadati</taxon>
        <taxon>Planctomycetota</taxon>
        <taxon>Planctomycetia</taxon>
        <taxon>Pirellulales</taxon>
        <taxon>Pirellulaceae</taxon>
        <taxon>Rosistilla</taxon>
    </lineage>
</organism>
<evidence type="ECO:0000256" key="1">
    <source>
        <dbReference type="ARBA" id="ARBA00007592"/>
    </source>
</evidence>
<dbReference type="InterPro" id="IPR013785">
    <property type="entry name" value="Aldolase_TIM"/>
</dbReference>
<evidence type="ECO:0000256" key="2">
    <source>
        <dbReference type="ARBA" id="ARBA00023239"/>
    </source>
</evidence>
<dbReference type="SUPFAM" id="SSF51569">
    <property type="entry name" value="Aldolase"/>
    <property type="match status" value="1"/>
</dbReference>
<dbReference type="RefSeq" id="WP_218934180.1">
    <property type="nucleotide sequence ID" value="NZ_CP036261.1"/>
</dbReference>
<dbReference type="EC" id="4.1.2.-" evidence="3"/>
<accession>A0A517M2I4</accession>
<proteinExistence type="inferred from homology"/>
<dbReference type="InterPro" id="IPR002220">
    <property type="entry name" value="DapA-like"/>
</dbReference>
<dbReference type="SMART" id="SM01130">
    <property type="entry name" value="DHDPS"/>
    <property type="match status" value="1"/>
</dbReference>
<dbReference type="Proteomes" id="UP000319557">
    <property type="component" value="Chromosome"/>
</dbReference>
<sequence length="327" mass="35775">MSIEEKNYTSSGSINLADVDVIAAAVTPCKRPGEVEPVAMQRLAQRLSSHGCNGLFVLGSTGEMVLVDDDARRVVVEAARRGTPRSTSLMIGIGGYAAKRSIELAKCAHEDGADVAIATVPFFQKLSQPEILAYFTEIADESPLPIGIYHHLRLPSSISVESMFELAQHENIVLCKDTSNDLDRMRLLCEGLQGQLFRILQGIESLVLESMQLGASGCVSALAGIAPQWHRDLVDSFKSGDLATANQYHQQILGLSQLFQLPQRMESLAHQIHLLKHASKVIELLPDDSGLSRGFQPTEEYNQAIREIIEANSLPHILDRPCKANLL</sequence>
<dbReference type="CDD" id="cd00408">
    <property type="entry name" value="DHDPS-like"/>
    <property type="match status" value="1"/>
</dbReference>
<dbReference type="PANTHER" id="PTHR12128:SF66">
    <property type="entry name" value="4-HYDROXY-2-OXOGLUTARATE ALDOLASE, MITOCHONDRIAL"/>
    <property type="match status" value="1"/>
</dbReference>
<comment type="similarity">
    <text evidence="1">Belongs to the DapA family.</text>
</comment>
<dbReference type="GO" id="GO:0008840">
    <property type="term" value="F:4-hydroxy-tetrahydrodipicolinate synthase activity"/>
    <property type="evidence" value="ECO:0007669"/>
    <property type="project" value="TreeGrafter"/>
</dbReference>
<keyword evidence="2 3" id="KW-0456">Lyase</keyword>
<dbReference type="PANTHER" id="PTHR12128">
    <property type="entry name" value="DIHYDRODIPICOLINATE SYNTHASE"/>
    <property type="match status" value="1"/>
</dbReference>
<dbReference type="PRINTS" id="PR00146">
    <property type="entry name" value="DHPICSNTHASE"/>
</dbReference>
<evidence type="ECO:0000313" key="3">
    <source>
        <dbReference type="EMBL" id="QDS89090.1"/>
    </source>
</evidence>
<keyword evidence="4" id="KW-1185">Reference proteome</keyword>
<name>A0A517M2I4_9BACT</name>
<dbReference type="EMBL" id="CP036261">
    <property type="protein sequence ID" value="QDS89090.1"/>
    <property type="molecule type" value="Genomic_DNA"/>
</dbReference>
<dbReference type="Pfam" id="PF00701">
    <property type="entry name" value="DHDPS"/>
    <property type="match status" value="1"/>
</dbReference>
<dbReference type="Gene3D" id="3.20.20.70">
    <property type="entry name" value="Aldolase class I"/>
    <property type="match status" value="1"/>
</dbReference>
<dbReference type="KEGG" id="ruv:EC9_32870"/>